<dbReference type="Gene3D" id="3.40.50.150">
    <property type="entry name" value="Vaccinia Virus protein VP39"/>
    <property type="match status" value="1"/>
</dbReference>
<evidence type="ECO:0000256" key="6">
    <source>
        <dbReference type="ARBA" id="ARBA00022747"/>
    </source>
</evidence>
<dbReference type="InterPro" id="IPR022749">
    <property type="entry name" value="D12N6_MeTrfase_N"/>
</dbReference>
<keyword evidence="3 11" id="KW-0489">Methyltransferase</keyword>
<dbReference type="GO" id="GO:0008170">
    <property type="term" value="F:N-methyltransferase activity"/>
    <property type="evidence" value="ECO:0007669"/>
    <property type="project" value="InterPro"/>
</dbReference>
<dbReference type="InterPro" id="IPR038333">
    <property type="entry name" value="T1MK-like_N_sf"/>
</dbReference>
<protein>
    <recommendedName>
        <fullName evidence="2">site-specific DNA-methyltransferase (adenine-specific)</fullName>
        <ecNumber evidence="2">2.1.1.72</ecNumber>
    </recommendedName>
</protein>
<evidence type="ECO:0000256" key="8">
    <source>
        <dbReference type="SAM" id="Coils"/>
    </source>
</evidence>
<evidence type="ECO:0000256" key="4">
    <source>
        <dbReference type="ARBA" id="ARBA00022679"/>
    </source>
</evidence>
<dbReference type="REBASE" id="298538">
    <property type="entry name" value="M.Mbo10118ORF777P"/>
</dbReference>
<gene>
    <name evidence="11" type="ORF">NCTC10118_00356</name>
    <name evidence="12" type="ORF">NCTC10118_00777</name>
</gene>
<dbReference type="InterPro" id="IPR052916">
    <property type="entry name" value="Type-I_RE_MTase_Subunit"/>
</dbReference>
<accession>A0A449AE05</accession>
<dbReference type="SUPFAM" id="SSF53335">
    <property type="entry name" value="S-adenosyl-L-methionine-dependent methyltransferases"/>
    <property type="match status" value="1"/>
</dbReference>
<comment type="catalytic activity">
    <reaction evidence="7">
        <text>a 2'-deoxyadenosine in DNA + S-adenosyl-L-methionine = an N(6)-methyl-2'-deoxyadenosine in DNA + S-adenosyl-L-homocysteine + H(+)</text>
        <dbReference type="Rhea" id="RHEA:15197"/>
        <dbReference type="Rhea" id="RHEA-COMP:12418"/>
        <dbReference type="Rhea" id="RHEA-COMP:12419"/>
        <dbReference type="ChEBI" id="CHEBI:15378"/>
        <dbReference type="ChEBI" id="CHEBI:57856"/>
        <dbReference type="ChEBI" id="CHEBI:59789"/>
        <dbReference type="ChEBI" id="CHEBI:90615"/>
        <dbReference type="ChEBI" id="CHEBI:90616"/>
        <dbReference type="EC" id="2.1.1.72"/>
    </reaction>
</comment>
<sequence>MSQIINEDILWKAAEKLRDKVDPADYKNIVLGLVFLKYVSDKYTAKYNELIKYNDGREEDEDYYTAEHVFIVPKESLWTYVASHSKQDNLGQVIDNAFILLEKINNQLKGILPKTYSKSDLDKTALGELVDFFTNNLNMEDADGDFFGQVYEYYVGAFAKYIPTKGGEFFTPKSVVQLMVDILEPYKGRVYDPCCGSGGMFVQCSKFVKEHQGKIDNISIFGQESNPGTWKMAKMNLAIRGLEGNLGERNGDTFTDDLHKSLRADYIIANPPYNLKEFWKPSLQGDPRWVFGKPSEKNGNYAWLSLMYAKLSPKGKAAILMPNGATTSNTQDDYKIRKAMIESGKIDAILALPNKLFANVSISVQCWILNKDKTNKDILFVNADEMGKLISRKIRVLEDDDINKILKAYKDFKSNTLIDLPGFCKKATLDEIIAQDYSLNPGRYVGADESNKLSPEEIKEQLKVASAELLKLMKEGMELEEKVKEILEEEIK</sequence>
<keyword evidence="4 11" id="KW-0808">Transferase</keyword>
<feature type="coiled-coil region" evidence="8">
    <location>
        <begin position="462"/>
        <end position="490"/>
    </location>
</feature>
<dbReference type="PRINTS" id="PR00507">
    <property type="entry name" value="N12N6MTFRASE"/>
</dbReference>
<dbReference type="InterPro" id="IPR029063">
    <property type="entry name" value="SAM-dependent_MTases_sf"/>
</dbReference>
<dbReference type="EMBL" id="LR214973">
    <property type="protein sequence ID" value="VEU64255.1"/>
    <property type="molecule type" value="Genomic_DNA"/>
</dbReference>
<evidence type="ECO:0000256" key="5">
    <source>
        <dbReference type="ARBA" id="ARBA00022691"/>
    </source>
</evidence>
<dbReference type="Pfam" id="PF12161">
    <property type="entry name" value="HsdM_N"/>
    <property type="match status" value="1"/>
</dbReference>
<name>A0A449AE05_9BACT</name>
<evidence type="ECO:0000259" key="10">
    <source>
        <dbReference type="Pfam" id="PF12161"/>
    </source>
</evidence>
<dbReference type="AlphaFoldDB" id="A0A449AE05"/>
<dbReference type="EMBL" id="LR214972">
    <property type="protein sequence ID" value="VEU63220.1"/>
    <property type="molecule type" value="Genomic_DNA"/>
</dbReference>
<dbReference type="InterPro" id="IPR002052">
    <property type="entry name" value="DNA_methylase_N6_adenine_CS"/>
</dbReference>
<evidence type="ECO:0000313" key="12">
    <source>
        <dbReference type="EMBL" id="VEU64255.1"/>
    </source>
</evidence>
<dbReference type="Gene3D" id="1.20.1260.30">
    <property type="match status" value="1"/>
</dbReference>
<dbReference type="EC" id="2.1.1.72" evidence="2"/>
<keyword evidence="5" id="KW-0949">S-adenosyl-L-methionine</keyword>
<evidence type="ECO:0000256" key="7">
    <source>
        <dbReference type="ARBA" id="ARBA00047942"/>
    </source>
</evidence>
<evidence type="ECO:0000259" key="9">
    <source>
        <dbReference type="Pfam" id="PF02384"/>
    </source>
</evidence>
<feature type="domain" description="DNA methylase adenine-specific" evidence="9">
    <location>
        <begin position="143"/>
        <end position="450"/>
    </location>
</feature>
<evidence type="ECO:0000256" key="2">
    <source>
        <dbReference type="ARBA" id="ARBA00011900"/>
    </source>
</evidence>
<feature type="domain" description="N6 adenine-specific DNA methyltransferase N-terminal" evidence="10">
    <location>
        <begin position="8"/>
        <end position="131"/>
    </location>
</feature>
<geneLocation type="plasmid" evidence="12 13">
    <name>2</name>
</geneLocation>
<evidence type="ECO:0000256" key="3">
    <source>
        <dbReference type="ARBA" id="ARBA00022603"/>
    </source>
</evidence>
<dbReference type="PROSITE" id="PS00092">
    <property type="entry name" value="N6_MTASE"/>
    <property type="match status" value="1"/>
</dbReference>
<dbReference type="OrthoDB" id="9814572at2"/>
<dbReference type="GO" id="GO:0009007">
    <property type="term" value="F:site-specific DNA-methyltransferase (adenine-specific) activity"/>
    <property type="evidence" value="ECO:0007669"/>
    <property type="project" value="UniProtKB-EC"/>
</dbReference>
<dbReference type="Proteomes" id="UP000289952">
    <property type="component" value="Plasmid 2"/>
</dbReference>
<comment type="similarity">
    <text evidence="1">Belongs to the N(4)/N(6)-methyltransferase family.</text>
</comment>
<reference evidence="11 13" key="1">
    <citation type="submission" date="2019-01" db="EMBL/GenBank/DDBJ databases">
        <authorList>
            <consortium name="Pathogen Informatics"/>
        </authorList>
    </citation>
    <scope>NUCLEOTIDE SEQUENCE [LARGE SCALE GENOMIC DNA]</scope>
    <source>
        <strain evidence="11 13">NCTC10118</strain>
        <plasmid evidence="13">2</plasmid>
    </source>
</reference>
<keyword evidence="6" id="KW-0680">Restriction system</keyword>
<organism evidence="11 13">
    <name type="scientific">Mycoplasmopsis bovirhinis</name>
    <dbReference type="NCBI Taxonomy" id="29553"/>
    <lineage>
        <taxon>Bacteria</taxon>
        <taxon>Bacillati</taxon>
        <taxon>Mycoplasmatota</taxon>
        <taxon>Mycoplasmoidales</taxon>
        <taxon>Metamycoplasmataceae</taxon>
        <taxon>Mycoplasmopsis</taxon>
    </lineage>
</organism>
<dbReference type="PANTHER" id="PTHR42998:SF1">
    <property type="entry name" value="TYPE I RESTRICTION ENZYME HINDI METHYLASE SUBUNIT"/>
    <property type="match status" value="1"/>
</dbReference>
<dbReference type="GO" id="GO:0003677">
    <property type="term" value="F:DNA binding"/>
    <property type="evidence" value="ECO:0007669"/>
    <property type="project" value="InterPro"/>
</dbReference>
<dbReference type="REBASE" id="298520">
    <property type="entry name" value="M.Mbo10118ORF356P"/>
</dbReference>
<keyword evidence="13" id="KW-1185">Reference proteome</keyword>
<keyword evidence="8" id="KW-0175">Coiled coil</keyword>
<keyword evidence="12" id="KW-0614">Plasmid</keyword>
<evidence type="ECO:0000313" key="13">
    <source>
        <dbReference type="Proteomes" id="UP000289952"/>
    </source>
</evidence>
<dbReference type="Proteomes" id="UP000289952">
    <property type="component" value="Chromosome"/>
</dbReference>
<dbReference type="GO" id="GO:0032259">
    <property type="term" value="P:methylation"/>
    <property type="evidence" value="ECO:0007669"/>
    <property type="project" value="UniProtKB-KW"/>
</dbReference>
<evidence type="ECO:0000256" key="1">
    <source>
        <dbReference type="ARBA" id="ARBA00006594"/>
    </source>
</evidence>
<dbReference type="InterPro" id="IPR003356">
    <property type="entry name" value="DNA_methylase_A-5"/>
</dbReference>
<dbReference type="PANTHER" id="PTHR42998">
    <property type="entry name" value="TYPE I RESTRICTION ENZYME HINDVIIP M PROTEIN-RELATED"/>
    <property type="match status" value="1"/>
</dbReference>
<proteinExistence type="inferred from homology"/>
<evidence type="ECO:0000313" key="11">
    <source>
        <dbReference type="EMBL" id="VEU63220.1"/>
    </source>
</evidence>
<dbReference type="Pfam" id="PF02384">
    <property type="entry name" value="N6_Mtase"/>
    <property type="match status" value="1"/>
</dbReference>
<dbReference type="RefSeq" id="WP_129621426.1">
    <property type="nucleotide sequence ID" value="NZ_LR214972.1"/>
</dbReference>
<dbReference type="GO" id="GO:0009307">
    <property type="term" value="P:DNA restriction-modification system"/>
    <property type="evidence" value="ECO:0007669"/>
    <property type="project" value="UniProtKB-KW"/>
</dbReference>